<dbReference type="PANTHER" id="PTHR44207:SF2">
    <property type="entry name" value="REPEAT PROTEIN, PUTATIVE-RELATED"/>
    <property type="match status" value="1"/>
</dbReference>
<dbReference type="Pfam" id="PF12796">
    <property type="entry name" value="Ank_2"/>
    <property type="match status" value="2"/>
</dbReference>
<gene>
    <name evidence="3" type="ORF">O987_18155</name>
</gene>
<dbReference type="InterPro" id="IPR036770">
    <property type="entry name" value="Ankyrin_rpt-contain_sf"/>
</dbReference>
<name>A0A076PVB3_COMTE</name>
<evidence type="ECO:0000256" key="1">
    <source>
        <dbReference type="PROSITE-ProRule" id="PRU00023"/>
    </source>
</evidence>
<sequence length="255" mass="26193">MNQPVRARGSASLTTRLTIALTASAAVTLLTACQSGTSANAAAATPAAATAAKAGDPQMLGQQLLAAAAQGDAVAVRNLLAGNAPVDVQDARGNTPLLLATAANHIEVARSLLMHGASPNIQNQMQDSAYLLAGAQGRLEIVRMTISYGADLKSTNRYGGTALIPACERGHLETAHALITAGVDVNHVNRLGWTCLMEAVVLSDGGPRHQAIIQALIEAKADLNLPDKDGVTALAHARQRGQQAVVQLLRAAGAR</sequence>
<dbReference type="Gene3D" id="1.25.40.20">
    <property type="entry name" value="Ankyrin repeat-containing domain"/>
    <property type="match status" value="1"/>
</dbReference>
<protein>
    <submittedName>
        <fullName evidence="3">Ankyrin</fullName>
    </submittedName>
</protein>
<dbReference type="InterPro" id="IPR002110">
    <property type="entry name" value="Ankyrin_rpt"/>
</dbReference>
<proteinExistence type="predicted"/>
<evidence type="ECO:0000256" key="2">
    <source>
        <dbReference type="SAM" id="SignalP"/>
    </source>
</evidence>
<evidence type="ECO:0000313" key="4">
    <source>
        <dbReference type="Proteomes" id="UP000028782"/>
    </source>
</evidence>
<dbReference type="HOGENOM" id="CLU_000134_18_13_4"/>
<dbReference type="KEGG" id="ctes:O987_18155"/>
<accession>A0A076PVB3</accession>
<dbReference type="PANTHER" id="PTHR44207">
    <property type="entry name" value="SURFACE ANTIGEN BSPA-LIKE-RELATED"/>
    <property type="match status" value="1"/>
</dbReference>
<evidence type="ECO:0000313" key="3">
    <source>
        <dbReference type="EMBL" id="AIJ47745.1"/>
    </source>
</evidence>
<dbReference type="AlphaFoldDB" id="A0A076PVB3"/>
<keyword evidence="1" id="KW-0040">ANK repeat</keyword>
<feature type="repeat" description="ANK" evidence="1">
    <location>
        <begin position="229"/>
        <end position="255"/>
    </location>
</feature>
<dbReference type="PROSITE" id="PS51257">
    <property type="entry name" value="PROKAR_LIPOPROTEIN"/>
    <property type="match status" value="1"/>
</dbReference>
<dbReference type="PROSITE" id="PS50297">
    <property type="entry name" value="ANK_REP_REGION"/>
    <property type="match status" value="3"/>
</dbReference>
<dbReference type="PROSITE" id="PS50088">
    <property type="entry name" value="ANK_REPEAT"/>
    <property type="match status" value="3"/>
</dbReference>
<keyword evidence="2" id="KW-0732">Signal</keyword>
<organism evidence="3 4">
    <name type="scientific">Comamonas testosteroni TK102</name>
    <dbReference type="NCBI Taxonomy" id="1392005"/>
    <lineage>
        <taxon>Bacteria</taxon>
        <taxon>Pseudomonadati</taxon>
        <taxon>Pseudomonadota</taxon>
        <taxon>Betaproteobacteria</taxon>
        <taxon>Burkholderiales</taxon>
        <taxon>Comamonadaceae</taxon>
        <taxon>Comamonas</taxon>
    </lineage>
</organism>
<dbReference type="EMBL" id="CP006704">
    <property type="protein sequence ID" value="AIJ47745.1"/>
    <property type="molecule type" value="Genomic_DNA"/>
</dbReference>
<dbReference type="SUPFAM" id="SSF48403">
    <property type="entry name" value="Ankyrin repeat"/>
    <property type="match status" value="1"/>
</dbReference>
<reference evidence="3 4" key="1">
    <citation type="journal article" date="2014" name="Genome Announc.">
        <title>Complete Genome Sequence of Polychlorinated Biphenyl Degrader Comamonas testosteroni TK102 (NBRC 109938).</title>
        <authorList>
            <person name="Fukuda K."/>
            <person name="Hosoyama A."/>
            <person name="Tsuchikane K."/>
            <person name="Ohji S."/>
            <person name="Yamazoe A."/>
            <person name="Fujita N."/>
            <person name="Shintani M."/>
            <person name="Kimbara K."/>
        </authorList>
    </citation>
    <scope>NUCLEOTIDE SEQUENCE [LARGE SCALE GENOMIC DNA]</scope>
    <source>
        <strain evidence="3">TK102</strain>
    </source>
</reference>
<feature type="repeat" description="ANK" evidence="1">
    <location>
        <begin position="92"/>
        <end position="124"/>
    </location>
</feature>
<feature type="chain" id="PRO_5001716658" evidence="2">
    <location>
        <begin position="26"/>
        <end position="255"/>
    </location>
</feature>
<dbReference type="Proteomes" id="UP000028782">
    <property type="component" value="Chromosome"/>
</dbReference>
<feature type="signal peptide" evidence="2">
    <location>
        <begin position="1"/>
        <end position="25"/>
    </location>
</feature>
<feature type="repeat" description="ANK" evidence="1">
    <location>
        <begin position="158"/>
        <end position="190"/>
    </location>
</feature>
<dbReference type="SMART" id="SM00248">
    <property type="entry name" value="ANK"/>
    <property type="match status" value="4"/>
</dbReference>
<dbReference type="RefSeq" id="WP_043373776.1">
    <property type="nucleotide sequence ID" value="NZ_CP006704.1"/>
</dbReference>